<feature type="transmembrane region" description="Helical" evidence="1">
    <location>
        <begin position="29"/>
        <end position="50"/>
    </location>
</feature>
<organism evidence="3 4">
    <name type="scientific">Baekduia soli</name>
    <dbReference type="NCBI Taxonomy" id="496014"/>
    <lineage>
        <taxon>Bacteria</taxon>
        <taxon>Bacillati</taxon>
        <taxon>Actinomycetota</taxon>
        <taxon>Thermoleophilia</taxon>
        <taxon>Solirubrobacterales</taxon>
        <taxon>Baekduiaceae</taxon>
        <taxon>Baekduia</taxon>
    </lineage>
</organism>
<proteinExistence type="predicted"/>
<evidence type="ECO:0000259" key="2">
    <source>
        <dbReference type="Pfam" id="PF19830"/>
    </source>
</evidence>
<evidence type="ECO:0000256" key="1">
    <source>
        <dbReference type="SAM" id="Phobius"/>
    </source>
</evidence>
<feature type="transmembrane region" description="Helical" evidence="1">
    <location>
        <begin position="221"/>
        <end position="240"/>
    </location>
</feature>
<feature type="domain" description="DUF6311" evidence="2">
    <location>
        <begin position="123"/>
        <end position="441"/>
    </location>
</feature>
<feature type="transmembrane region" description="Helical" evidence="1">
    <location>
        <begin position="147"/>
        <end position="167"/>
    </location>
</feature>
<name>A0A5B8TZU7_9ACTN</name>
<feature type="transmembrane region" description="Helical" evidence="1">
    <location>
        <begin position="111"/>
        <end position="135"/>
    </location>
</feature>
<feature type="transmembrane region" description="Helical" evidence="1">
    <location>
        <begin position="328"/>
        <end position="346"/>
    </location>
</feature>
<dbReference type="OrthoDB" id="3320248at2"/>
<keyword evidence="1" id="KW-0472">Membrane</keyword>
<feature type="transmembrane region" description="Helical" evidence="1">
    <location>
        <begin position="355"/>
        <end position="373"/>
    </location>
</feature>
<gene>
    <name evidence="3" type="ORF">FSW04_00745</name>
</gene>
<keyword evidence="1" id="KW-0812">Transmembrane</keyword>
<dbReference type="AlphaFoldDB" id="A0A5B8TZU7"/>
<reference evidence="3 4" key="1">
    <citation type="journal article" date="2018" name="J. Microbiol.">
        <title>Baekduia soli gen. nov., sp. nov., a novel bacterium isolated from the soil of Baekdu Mountain and proposal of a novel family name, Baekduiaceae fam. nov.</title>
        <authorList>
            <person name="An D.S."/>
            <person name="Siddiqi M.Z."/>
            <person name="Kim K.H."/>
            <person name="Yu H.S."/>
            <person name="Im W.T."/>
        </authorList>
    </citation>
    <scope>NUCLEOTIDE SEQUENCE [LARGE SCALE GENOMIC DNA]</scope>
    <source>
        <strain evidence="3 4">BR7-21</strain>
    </source>
</reference>
<keyword evidence="4" id="KW-1185">Reference proteome</keyword>
<evidence type="ECO:0000313" key="3">
    <source>
        <dbReference type="EMBL" id="QEC46243.1"/>
    </source>
</evidence>
<feature type="transmembrane region" description="Helical" evidence="1">
    <location>
        <begin position="400"/>
        <end position="420"/>
    </location>
</feature>
<dbReference type="Proteomes" id="UP000321805">
    <property type="component" value="Chromosome"/>
</dbReference>
<dbReference type="Pfam" id="PF19830">
    <property type="entry name" value="DUF6311"/>
    <property type="match status" value="1"/>
</dbReference>
<dbReference type="KEGG" id="bsol:FSW04_00745"/>
<feature type="transmembrane region" description="Helical" evidence="1">
    <location>
        <begin position="427"/>
        <end position="445"/>
    </location>
</feature>
<feature type="transmembrane region" description="Helical" evidence="1">
    <location>
        <begin position="252"/>
        <end position="272"/>
    </location>
</feature>
<dbReference type="InterPro" id="IPR046278">
    <property type="entry name" value="DUF6311"/>
</dbReference>
<evidence type="ECO:0000313" key="4">
    <source>
        <dbReference type="Proteomes" id="UP000321805"/>
    </source>
</evidence>
<keyword evidence="1" id="KW-1133">Transmembrane helix</keyword>
<dbReference type="EMBL" id="CP042430">
    <property type="protein sequence ID" value="QEC46243.1"/>
    <property type="molecule type" value="Genomic_DNA"/>
</dbReference>
<protein>
    <recommendedName>
        <fullName evidence="2">DUF6311 domain-containing protein</fullName>
    </recommendedName>
</protein>
<dbReference type="RefSeq" id="WP_146915235.1">
    <property type="nucleotide sequence ID" value="NZ_CP042430.1"/>
</dbReference>
<accession>A0A5B8TZU7</accession>
<sequence length="708" mass="75206">MSVVRRPRTAAISGTAASRRLPRLLPRPSTLLALLLYVAYAVHMTWPVVIHLGDTVYGAPGDLTGSIALLRETVEGHHNPFLPGTLHDFNAPEGLPIDWRFNLSQWPLIGVMYLLALVGGAAAAFSIATLLGYVGSGLAMFLLTRKLTGNAWAALIAGWAFAFYPFAELNGQGHNAHVHGWVFVLMAWRGLAVHEKPTIRNGVLLGLSAVLAMAFNPYFLLFGAVLLAVIAVWEIGYGWLNGRDRRRFTAAVLAVALGVGYAGVLAALTLGGTGSSPLREHSSQELTVYSARAIEYVMPPAGNLIVGDRTASYLASHLHGSNASENTLYLGVTMLLLALVGVVLAVRRPKASRQWYAVGLFLAIAVVAFVFSAPPKVNVGPLLLPTPSDLISHVTSTWRAYSRFVIIVMLGVSVLAGFGLAQLSARLGRVGGVALLAAATVLVPLDLINRQASGVISTLSDQPAYKLIENQPKGIVAQYPLYPNGYGDYGDIFFQGFHDMPVINGYAGTAQENRDVSLASLADPATVPALATLGVKYLVVTEVPTQPPVVAPGVPPAADVQFLGRAKYGGSTARVYRVTARPQPLVSATDGFGSVEGTAPNQAQWLMAPVGKLAVTAACQTCSGTLRFRLATMVQPRMVTIRDARGQVVWRRSVQPGVELKATVPIQISHGQGQLAVSTVPGIQEAPGPDPRSMSVMVIDLRARVVTP</sequence>